<dbReference type="RefSeq" id="WP_170182924.1">
    <property type="nucleotide sequence ID" value="NZ_BJNV01000022.1"/>
</dbReference>
<protein>
    <recommendedName>
        <fullName evidence="3">ATP-binding protein</fullName>
    </recommendedName>
</protein>
<dbReference type="PANTHER" id="PTHR34301:SF8">
    <property type="entry name" value="ATPASE DOMAIN-CONTAINING PROTEIN"/>
    <property type="match status" value="1"/>
</dbReference>
<reference evidence="1 2" key="1">
    <citation type="submission" date="2019-06" db="EMBL/GenBank/DDBJ databases">
        <title>Whole genome shotgun sequence of Zoogloea ramigera NBRC 15342.</title>
        <authorList>
            <person name="Hosoyama A."/>
            <person name="Uohara A."/>
            <person name="Ohji S."/>
            <person name="Ichikawa N."/>
        </authorList>
    </citation>
    <scope>NUCLEOTIDE SEQUENCE [LARGE SCALE GENOMIC DNA]</scope>
    <source>
        <strain evidence="1 2">NBRC 15342</strain>
    </source>
</reference>
<name>A0A4Y4CUR4_ZOORA</name>
<accession>A0A4Y4CUR4</accession>
<dbReference type="InterPro" id="IPR027417">
    <property type="entry name" value="P-loop_NTPase"/>
</dbReference>
<keyword evidence="2" id="KW-1185">Reference proteome</keyword>
<dbReference type="Proteomes" id="UP000318422">
    <property type="component" value="Unassembled WGS sequence"/>
</dbReference>
<proteinExistence type="predicted"/>
<dbReference type="EMBL" id="BJNV01000022">
    <property type="protein sequence ID" value="GEC95529.1"/>
    <property type="molecule type" value="Genomic_DNA"/>
</dbReference>
<organism evidence="1 2">
    <name type="scientific">Zoogloea ramigera</name>
    <dbReference type="NCBI Taxonomy" id="350"/>
    <lineage>
        <taxon>Bacteria</taxon>
        <taxon>Pseudomonadati</taxon>
        <taxon>Pseudomonadota</taxon>
        <taxon>Betaproteobacteria</taxon>
        <taxon>Rhodocyclales</taxon>
        <taxon>Zoogloeaceae</taxon>
        <taxon>Zoogloea</taxon>
    </lineage>
</organism>
<dbReference type="AlphaFoldDB" id="A0A4Y4CUR4"/>
<dbReference type="SUPFAM" id="SSF52540">
    <property type="entry name" value="P-loop containing nucleoside triphosphate hydrolases"/>
    <property type="match status" value="1"/>
</dbReference>
<evidence type="ECO:0000313" key="2">
    <source>
        <dbReference type="Proteomes" id="UP000318422"/>
    </source>
</evidence>
<evidence type="ECO:0008006" key="3">
    <source>
        <dbReference type="Google" id="ProtNLM"/>
    </source>
</evidence>
<dbReference type="PANTHER" id="PTHR34301">
    <property type="entry name" value="DNA-BINDING PROTEIN-RELATED"/>
    <property type="match status" value="1"/>
</dbReference>
<sequence length="409" mass="45575">MDNIAGSPVEGANFFGRSAVAQDLWDTLQNDDILLLGPRRIGKTSAARAVMTLARDSGWKAIEINVAACVDEKGFLDKLGAELKKAIDSLPGKLWDGAREKLGALGNRIKSLKLGGFGGTVDISLSGPDSDDWSKVGNDLLTLLDELDDRWLIYMDELPIMLFNIIRQDQTGGVLRVRRFLDWFRNDVRALAGAQKVRWLISGSVGLDTLVQEHGMADTINSLNHQSLPPFSEALACQLIRELAARYTIALDATAIARLVAAIRWPQPYYLQVAFQHLRSLVNAAPATPPQDLIDKAVDQLIQPGADNDFHHWEKRLEMQLSPDLARLAKALLTQSATQPSGTRAENLLATVQQRHPNATDDEALALFARLRDILLRDAYWQPDDSTGGRHYHFPLEPLRRWWLRRNSL</sequence>
<comment type="caution">
    <text evidence="1">The sequence shown here is derived from an EMBL/GenBank/DDBJ whole genome shotgun (WGS) entry which is preliminary data.</text>
</comment>
<gene>
    <name evidence="1" type="ORF">ZRA01_16020</name>
</gene>
<dbReference type="Gene3D" id="3.40.50.300">
    <property type="entry name" value="P-loop containing nucleotide triphosphate hydrolases"/>
    <property type="match status" value="1"/>
</dbReference>
<evidence type="ECO:0000313" key="1">
    <source>
        <dbReference type="EMBL" id="GEC95529.1"/>
    </source>
</evidence>